<protein>
    <submittedName>
        <fullName evidence="1">Uncharacterized protein</fullName>
    </submittedName>
</protein>
<accession>A0ACB8R6A0</accession>
<evidence type="ECO:0000313" key="1">
    <source>
        <dbReference type="EMBL" id="KAI0039485.1"/>
    </source>
</evidence>
<sequence>RYSILPALAVDGIIALDIFEDSVNKDRFLSFLHAQVAPRLNPYLSQRTEWCCPIYLI</sequence>
<name>A0ACB8R6A0_9AGAM</name>
<comment type="caution">
    <text evidence="1">The sequence shown here is derived from an EMBL/GenBank/DDBJ whole genome shotgun (WGS) entry which is preliminary data.</text>
</comment>
<feature type="non-terminal residue" evidence="1">
    <location>
        <position position="1"/>
    </location>
</feature>
<dbReference type="Proteomes" id="UP000814033">
    <property type="component" value="Unassembled WGS sequence"/>
</dbReference>
<keyword evidence="2" id="KW-1185">Reference proteome</keyword>
<reference evidence="1" key="2">
    <citation type="journal article" date="2022" name="New Phytol.">
        <title>Evolutionary transition to the ectomycorrhizal habit in the genomes of a hyperdiverse lineage of mushroom-forming fungi.</title>
        <authorList>
            <person name="Looney B."/>
            <person name="Miyauchi S."/>
            <person name="Morin E."/>
            <person name="Drula E."/>
            <person name="Courty P.E."/>
            <person name="Kohler A."/>
            <person name="Kuo A."/>
            <person name="LaButti K."/>
            <person name="Pangilinan J."/>
            <person name="Lipzen A."/>
            <person name="Riley R."/>
            <person name="Andreopoulos W."/>
            <person name="He G."/>
            <person name="Johnson J."/>
            <person name="Nolan M."/>
            <person name="Tritt A."/>
            <person name="Barry K.W."/>
            <person name="Grigoriev I.V."/>
            <person name="Nagy L.G."/>
            <person name="Hibbett D."/>
            <person name="Henrissat B."/>
            <person name="Matheny P.B."/>
            <person name="Labbe J."/>
            <person name="Martin F.M."/>
        </authorList>
    </citation>
    <scope>NUCLEOTIDE SEQUENCE</scope>
    <source>
        <strain evidence="1">FP105234-sp</strain>
    </source>
</reference>
<proteinExistence type="predicted"/>
<evidence type="ECO:0000313" key="2">
    <source>
        <dbReference type="Proteomes" id="UP000814033"/>
    </source>
</evidence>
<reference evidence="1" key="1">
    <citation type="submission" date="2021-02" db="EMBL/GenBank/DDBJ databases">
        <authorList>
            <consortium name="DOE Joint Genome Institute"/>
            <person name="Ahrendt S."/>
            <person name="Looney B.P."/>
            <person name="Miyauchi S."/>
            <person name="Morin E."/>
            <person name="Drula E."/>
            <person name="Courty P.E."/>
            <person name="Chicoki N."/>
            <person name="Fauchery L."/>
            <person name="Kohler A."/>
            <person name="Kuo A."/>
            <person name="Labutti K."/>
            <person name="Pangilinan J."/>
            <person name="Lipzen A."/>
            <person name="Riley R."/>
            <person name="Andreopoulos W."/>
            <person name="He G."/>
            <person name="Johnson J."/>
            <person name="Barry K.W."/>
            <person name="Grigoriev I.V."/>
            <person name="Nagy L."/>
            <person name="Hibbett D."/>
            <person name="Henrissat B."/>
            <person name="Matheny P.B."/>
            <person name="Labbe J."/>
            <person name="Martin F."/>
        </authorList>
    </citation>
    <scope>NUCLEOTIDE SEQUENCE</scope>
    <source>
        <strain evidence="1">FP105234-sp</strain>
    </source>
</reference>
<gene>
    <name evidence="1" type="ORF">FA95DRAFT_1504116</name>
</gene>
<organism evidence="1 2">
    <name type="scientific">Auriscalpium vulgare</name>
    <dbReference type="NCBI Taxonomy" id="40419"/>
    <lineage>
        <taxon>Eukaryota</taxon>
        <taxon>Fungi</taxon>
        <taxon>Dikarya</taxon>
        <taxon>Basidiomycota</taxon>
        <taxon>Agaricomycotina</taxon>
        <taxon>Agaricomycetes</taxon>
        <taxon>Russulales</taxon>
        <taxon>Auriscalpiaceae</taxon>
        <taxon>Auriscalpium</taxon>
    </lineage>
</organism>
<dbReference type="EMBL" id="MU276299">
    <property type="protein sequence ID" value="KAI0039485.1"/>
    <property type="molecule type" value="Genomic_DNA"/>
</dbReference>